<proteinExistence type="predicted"/>
<evidence type="ECO:0000313" key="4">
    <source>
        <dbReference type="Proteomes" id="UP000619265"/>
    </source>
</evidence>
<sequence length="216" mass="23893">MNSILIANEGLDSRLKSDSTGVICKVDMENVYDHVNWDFLLYLLGRCRFGVTWRSWISWCISMAKFSVLINGCPTGFFSSSHNLRQGDPLSSFLFVISIEALSKMISAMVAHGFMARFSIGDPNRGIITLSHLHFTNDTLLFCEADRNQLKSLKALLLCCEVVLDLKVNFDKLEIVLVENVSNTLQLASILGCKVASFPMSYLGLPLGAASRASSI</sequence>
<organism evidence="3 4">
    <name type="scientific">Juglans regia</name>
    <name type="common">English walnut</name>
    <dbReference type="NCBI Taxonomy" id="51240"/>
    <lineage>
        <taxon>Eukaryota</taxon>
        <taxon>Viridiplantae</taxon>
        <taxon>Streptophyta</taxon>
        <taxon>Embryophyta</taxon>
        <taxon>Tracheophyta</taxon>
        <taxon>Spermatophyta</taxon>
        <taxon>Magnoliopsida</taxon>
        <taxon>eudicotyledons</taxon>
        <taxon>Gunneridae</taxon>
        <taxon>Pentapetalae</taxon>
        <taxon>rosids</taxon>
        <taxon>fabids</taxon>
        <taxon>Fagales</taxon>
        <taxon>Juglandaceae</taxon>
        <taxon>Juglans</taxon>
    </lineage>
</organism>
<dbReference type="EMBL" id="LIHL02000016">
    <property type="protein sequence ID" value="KAF5442566.1"/>
    <property type="molecule type" value="Genomic_DNA"/>
</dbReference>
<name>A0A833T8I4_JUGRE</name>
<comment type="caution">
    <text evidence="3">The sequence shown here is derived from an EMBL/GenBank/DDBJ whole genome shotgun (WGS) entry which is preliminary data.</text>
</comment>
<dbReference type="Proteomes" id="UP000619265">
    <property type="component" value="Unassembled WGS sequence"/>
</dbReference>
<reference evidence="3" key="1">
    <citation type="submission" date="2015-10" db="EMBL/GenBank/DDBJ databases">
        <authorList>
            <person name="Martinez-Garcia P.J."/>
            <person name="Crepeau M.W."/>
            <person name="Puiu D."/>
            <person name="Gonzalez-Ibeas D."/>
            <person name="Whalen J."/>
            <person name="Stevens K."/>
            <person name="Paul R."/>
            <person name="Butterfield T."/>
            <person name="Britton M."/>
            <person name="Reagan R."/>
            <person name="Chakraborty S."/>
            <person name="Walawage S.L."/>
            <person name="Vasquez-Gross H.A."/>
            <person name="Cardeno C."/>
            <person name="Famula R."/>
            <person name="Pratt K."/>
            <person name="Kuruganti S."/>
            <person name="Aradhya M.K."/>
            <person name="Leslie C.A."/>
            <person name="Dandekar A.M."/>
            <person name="Salzberg S.L."/>
            <person name="Wegrzyn J.L."/>
            <person name="Langley C.H."/>
            <person name="Neale D.B."/>
        </authorList>
    </citation>
    <scope>NUCLEOTIDE SEQUENCE</scope>
    <source>
        <tissue evidence="3">Leaves</tissue>
    </source>
</reference>
<dbReference type="PANTHER" id="PTHR33116">
    <property type="entry name" value="REVERSE TRANSCRIPTASE ZINC-BINDING DOMAIN-CONTAINING PROTEIN-RELATED-RELATED"/>
    <property type="match status" value="1"/>
</dbReference>
<gene>
    <name evidence="3" type="ORF">F2P56_035210</name>
</gene>
<feature type="transmembrane region" description="Helical" evidence="1">
    <location>
        <begin position="56"/>
        <end position="78"/>
    </location>
</feature>
<dbReference type="Pfam" id="PF00078">
    <property type="entry name" value="RVT_1"/>
    <property type="match status" value="1"/>
</dbReference>
<keyword evidence="1" id="KW-0472">Membrane</keyword>
<dbReference type="Gramene" id="Jr16_04230_p1">
    <property type="protein sequence ID" value="cds.Jr16_04230_p1"/>
    <property type="gene ID" value="Jr16_04230"/>
</dbReference>
<dbReference type="PROSITE" id="PS50878">
    <property type="entry name" value="RT_POL"/>
    <property type="match status" value="1"/>
</dbReference>
<keyword evidence="1" id="KW-1133">Transmembrane helix</keyword>
<reference evidence="3" key="2">
    <citation type="submission" date="2020-03" db="EMBL/GenBank/DDBJ databases">
        <title>Walnut 2.0.</title>
        <authorList>
            <person name="Marrano A."/>
            <person name="Britton M."/>
            <person name="Zimin A.V."/>
            <person name="Zaini P.A."/>
            <person name="Workman R."/>
            <person name="Puiu D."/>
            <person name="Bianco L."/>
            <person name="Allen B.J."/>
            <person name="Troggio M."/>
            <person name="Leslie C.A."/>
            <person name="Timp W."/>
            <person name="Dendekar A."/>
            <person name="Salzberg S.L."/>
            <person name="Neale D.B."/>
        </authorList>
    </citation>
    <scope>NUCLEOTIDE SEQUENCE</scope>
    <source>
        <tissue evidence="3">Leaves</tissue>
    </source>
</reference>
<evidence type="ECO:0000256" key="1">
    <source>
        <dbReference type="SAM" id="Phobius"/>
    </source>
</evidence>
<dbReference type="AlphaFoldDB" id="A0A833T8I4"/>
<evidence type="ECO:0000259" key="2">
    <source>
        <dbReference type="PROSITE" id="PS50878"/>
    </source>
</evidence>
<keyword evidence="1" id="KW-0812">Transmembrane</keyword>
<feature type="domain" description="Reverse transcriptase" evidence="2">
    <location>
        <begin position="1"/>
        <end position="207"/>
    </location>
</feature>
<dbReference type="InterPro" id="IPR000477">
    <property type="entry name" value="RT_dom"/>
</dbReference>
<protein>
    <recommendedName>
        <fullName evidence="2">Reverse transcriptase domain-containing protein</fullName>
    </recommendedName>
</protein>
<evidence type="ECO:0000313" key="3">
    <source>
        <dbReference type="EMBL" id="KAF5442566.1"/>
    </source>
</evidence>
<accession>A0A833T8I4</accession>
<feature type="transmembrane region" description="Helical" evidence="1">
    <location>
        <begin position="90"/>
        <end position="115"/>
    </location>
</feature>
<dbReference type="PANTHER" id="PTHR33116:SF78">
    <property type="entry name" value="OS12G0587133 PROTEIN"/>
    <property type="match status" value="1"/>
</dbReference>